<dbReference type="Proteomes" id="UP000887565">
    <property type="component" value="Unplaced"/>
</dbReference>
<dbReference type="Pfam" id="PF06079">
    <property type="entry name" value="Apyrase"/>
    <property type="match status" value="1"/>
</dbReference>
<proteinExistence type="inferred from homology"/>
<dbReference type="GO" id="GO:0005509">
    <property type="term" value="F:calcium ion binding"/>
    <property type="evidence" value="ECO:0007669"/>
    <property type="project" value="InterPro"/>
</dbReference>
<dbReference type="InterPro" id="IPR036258">
    <property type="entry name" value="Apyrase_sf"/>
</dbReference>
<dbReference type="WBParaSite" id="nRc.2.0.1.t40284-RA">
    <property type="protein sequence ID" value="nRc.2.0.1.t40284-RA"/>
    <property type="gene ID" value="nRc.2.0.1.g40284"/>
</dbReference>
<sequence>MFIKTVTPAGQVRHHNWTKHYMDIRAAAGIQYPGYMIHESAQWSPIHRKWFFLPRRASHSMYTEKTDERCAANILIVVDENFTKFETKSIGTFSETRGFSAFQFVPETGDRIIFALKSEEDGGEIASYFLIFDWLDEFKYLIKLEYSIN</sequence>
<evidence type="ECO:0000256" key="2">
    <source>
        <dbReference type="ARBA" id="ARBA00022723"/>
    </source>
</evidence>
<comment type="cofactor">
    <cofactor evidence="1 6">
        <name>Ca(2+)</name>
        <dbReference type="ChEBI" id="CHEBI:29108"/>
    </cofactor>
</comment>
<dbReference type="PANTHER" id="PTHR13023:SF3">
    <property type="entry name" value="SOLUBLE CALCIUM-ACTIVATED NUCLEOTIDASE 1"/>
    <property type="match status" value="1"/>
</dbReference>
<evidence type="ECO:0000256" key="6">
    <source>
        <dbReference type="PIRSR" id="PIRSR609283-1"/>
    </source>
</evidence>
<name>A0A915KPA3_ROMCU</name>
<evidence type="ECO:0000313" key="8">
    <source>
        <dbReference type="WBParaSite" id="nRc.2.0.1.t40284-RA"/>
    </source>
</evidence>
<dbReference type="GO" id="GO:0030166">
    <property type="term" value="P:proteoglycan biosynthetic process"/>
    <property type="evidence" value="ECO:0007669"/>
    <property type="project" value="TreeGrafter"/>
</dbReference>
<evidence type="ECO:0000313" key="7">
    <source>
        <dbReference type="Proteomes" id="UP000887565"/>
    </source>
</evidence>
<evidence type="ECO:0000256" key="1">
    <source>
        <dbReference type="ARBA" id="ARBA00001913"/>
    </source>
</evidence>
<dbReference type="GO" id="GO:0004382">
    <property type="term" value="F:GDP phosphatase activity"/>
    <property type="evidence" value="ECO:0007669"/>
    <property type="project" value="TreeGrafter"/>
</dbReference>
<dbReference type="GO" id="GO:0045134">
    <property type="term" value="F:UDP phosphatase activity"/>
    <property type="evidence" value="ECO:0007669"/>
    <property type="project" value="TreeGrafter"/>
</dbReference>
<organism evidence="7 8">
    <name type="scientific">Romanomermis culicivorax</name>
    <name type="common">Nematode worm</name>
    <dbReference type="NCBI Taxonomy" id="13658"/>
    <lineage>
        <taxon>Eukaryota</taxon>
        <taxon>Metazoa</taxon>
        <taxon>Ecdysozoa</taxon>
        <taxon>Nematoda</taxon>
        <taxon>Enoplea</taxon>
        <taxon>Dorylaimia</taxon>
        <taxon>Mermithida</taxon>
        <taxon>Mermithoidea</taxon>
        <taxon>Mermithidae</taxon>
        <taxon>Romanomermis</taxon>
    </lineage>
</organism>
<evidence type="ECO:0000256" key="3">
    <source>
        <dbReference type="ARBA" id="ARBA00022801"/>
    </source>
</evidence>
<accession>A0A915KPA3</accession>
<keyword evidence="3" id="KW-0378">Hydrolase</keyword>
<dbReference type="PANTHER" id="PTHR13023">
    <property type="entry name" value="APYRASE"/>
    <property type="match status" value="1"/>
</dbReference>
<dbReference type="SUPFAM" id="SSF101887">
    <property type="entry name" value="Apyrase"/>
    <property type="match status" value="1"/>
</dbReference>
<evidence type="ECO:0000256" key="4">
    <source>
        <dbReference type="ARBA" id="ARBA00022837"/>
    </source>
</evidence>
<keyword evidence="4 6" id="KW-0106">Calcium</keyword>
<reference evidence="8" key="1">
    <citation type="submission" date="2022-11" db="UniProtKB">
        <authorList>
            <consortium name="WormBaseParasite"/>
        </authorList>
    </citation>
    <scope>IDENTIFICATION</scope>
</reference>
<evidence type="ECO:0000256" key="5">
    <source>
        <dbReference type="ARBA" id="ARBA00025738"/>
    </source>
</evidence>
<feature type="binding site" evidence="6">
    <location>
        <position position="39"/>
    </location>
    <ligand>
        <name>Ca(2+)</name>
        <dbReference type="ChEBI" id="CHEBI:29108"/>
    </ligand>
</feature>
<feature type="binding site" evidence="6">
    <location>
        <position position="100"/>
    </location>
    <ligand>
        <name>Ca(2+)</name>
        <dbReference type="ChEBI" id="CHEBI:29108"/>
    </ligand>
</feature>
<protein>
    <submittedName>
        <fullName evidence="8">Uncharacterized protein</fullName>
    </submittedName>
</protein>
<keyword evidence="2 6" id="KW-0479">Metal-binding</keyword>
<dbReference type="Gene3D" id="2.120.10.100">
    <property type="entry name" value="Apyrase"/>
    <property type="match status" value="1"/>
</dbReference>
<dbReference type="AlphaFoldDB" id="A0A915KPA3"/>
<keyword evidence="7" id="KW-1185">Reference proteome</keyword>
<dbReference type="OMA" id="MAHTISY"/>
<dbReference type="InterPro" id="IPR009283">
    <property type="entry name" value="Apyrase"/>
</dbReference>
<comment type="similarity">
    <text evidence="5">Belongs to the apyrase family.</text>
</comment>